<evidence type="ECO:0008006" key="4">
    <source>
        <dbReference type="Google" id="ProtNLM"/>
    </source>
</evidence>
<dbReference type="RefSeq" id="WP_088844997.1">
    <property type="nucleotide sequence ID" value="NZ_FYEW01000002.1"/>
</dbReference>
<feature type="signal peptide" evidence="1">
    <location>
        <begin position="1"/>
        <end position="23"/>
    </location>
</feature>
<feature type="chain" id="PRO_5013279056" description="L,D-transpeptidase catalytic domain" evidence="1">
    <location>
        <begin position="24"/>
        <end position="173"/>
    </location>
</feature>
<keyword evidence="3" id="KW-1185">Reference proteome</keyword>
<name>A0A212UFJ7_9BACT</name>
<proteinExistence type="predicted"/>
<sequence length="173" mass="19625">MQKQAVLLSVTLSALFSPFITQAQIITDVTKATAARDSLLQLAASTRLELSEKTRFEITARRMGARRHVVQGFNPAANPNKLPQDRVQRMNIWKQKTVYLRNGQVKETFVAKINGQKILRERRLNGTTTWLSIGRTQDLYSPTAAGSRNFYGTYTRDGYFTWNGTQYALPKPL</sequence>
<evidence type="ECO:0000313" key="3">
    <source>
        <dbReference type="Proteomes" id="UP000198131"/>
    </source>
</evidence>
<dbReference type="OrthoDB" id="883037at2"/>
<protein>
    <recommendedName>
        <fullName evidence="4">L,D-transpeptidase catalytic domain</fullName>
    </recommendedName>
</protein>
<dbReference type="EMBL" id="FYEW01000002">
    <property type="protein sequence ID" value="SNC77029.1"/>
    <property type="molecule type" value="Genomic_DNA"/>
</dbReference>
<accession>A0A212UFJ7</accession>
<dbReference type="Proteomes" id="UP000198131">
    <property type="component" value="Unassembled WGS sequence"/>
</dbReference>
<evidence type="ECO:0000313" key="2">
    <source>
        <dbReference type="EMBL" id="SNC77029.1"/>
    </source>
</evidence>
<dbReference type="AlphaFoldDB" id="A0A212UFJ7"/>
<gene>
    <name evidence="2" type="ORF">SAMN06265337_3683</name>
</gene>
<organism evidence="2 3">
    <name type="scientific">Hymenobacter gelipurpurascens</name>
    <dbReference type="NCBI Taxonomy" id="89968"/>
    <lineage>
        <taxon>Bacteria</taxon>
        <taxon>Pseudomonadati</taxon>
        <taxon>Bacteroidota</taxon>
        <taxon>Cytophagia</taxon>
        <taxon>Cytophagales</taxon>
        <taxon>Hymenobacteraceae</taxon>
        <taxon>Hymenobacter</taxon>
    </lineage>
</organism>
<keyword evidence="1" id="KW-0732">Signal</keyword>
<reference evidence="3" key="1">
    <citation type="submission" date="2017-06" db="EMBL/GenBank/DDBJ databases">
        <authorList>
            <person name="Varghese N."/>
            <person name="Submissions S."/>
        </authorList>
    </citation>
    <scope>NUCLEOTIDE SEQUENCE [LARGE SCALE GENOMIC DNA]</scope>
    <source>
        <strain evidence="3">DSM 11116</strain>
    </source>
</reference>
<evidence type="ECO:0000256" key="1">
    <source>
        <dbReference type="SAM" id="SignalP"/>
    </source>
</evidence>